<feature type="compositionally biased region" description="Polar residues" evidence="1">
    <location>
        <begin position="275"/>
        <end position="287"/>
    </location>
</feature>
<feature type="compositionally biased region" description="Basic and acidic residues" evidence="1">
    <location>
        <begin position="311"/>
        <end position="332"/>
    </location>
</feature>
<reference evidence="2 3" key="1">
    <citation type="journal article" date="2020" name="Microbiol. Resour. Announc.">
        <title>Draft Genome Sequence of a Cladosporium Species Isolated from the Mesophotic Ascidian Didemnum maculosum.</title>
        <authorList>
            <person name="Gioti A."/>
            <person name="Siaperas R."/>
            <person name="Nikolaivits E."/>
            <person name="Le Goff G."/>
            <person name="Ouazzani J."/>
            <person name="Kotoulas G."/>
            <person name="Topakas E."/>
        </authorList>
    </citation>
    <scope>NUCLEOTIDE SEQUENCE [LARGE SCALE GENOMIC DNA]</scope>
    <source>
        <strain evidence="2 3">TM138-S3</strain>
    </source>
</reference>
<evidence type="ECO:0000313" key="2">
    <source>
        <dbReference type="EMBL" id="KAL1583845.1"/>
    </source>
</evidence>
<dbReference type="GeneID" id="96008557"/>
<feature type="compositionally biased region" description="Low complexity" evidence="1">
    <location>
        <begin position="291"/>
        <end position="301"/>
    </location>
</feature>
<feature type="compositionally biased region" description="Basic residues" evidence="1">
    <location>
        <begin position="48"/>
        <end position="58"/>
    </location>
</feature>
<protein>
    <recommendedName>
        <fullName evidence="4">Glycine zipper 2TM domain-containing protein</fullName>
    </recommendedName>
</protein>
<organism evidence="2 3">
    <name type="scientific">Cladosporium halotolerans</name>
    <dbReference type="NCBI Taxonomy" id="1052096"/>
    <lineage>
        <taxon>Eukaryota</taxon>
        <taxon>Fungi</taxon>
        <taxon>Dikarya</taxon>
        <taxon>Ascomycota</taxon>
        <taxon>Pezizomycotina</taxon>
        <taxon>Dothideomycetes</taxon>
        <taxon>Dothideomycetidae</taxon>
        <taxon>Cladosporiales</taxon>
        <taxon>Cladosporiaceae</taxon>
        <taxon>Cladosporium</taxon>
    </lineage>
</organism>
<proteinExistence type="predicted"/>
<evidence type="ECO:0008006" key="4">
    <source>
        <dbReference type="Google" id="ProtNLM"/>
    </source>
</evidence>
<dbReference type="RefSeq" id="XP_069226951.1">
    <property type="nucleotide sequence ID" value="XM_069375719.1"/>
</dbReference>
<feature type="compositionally biased region" description="Basic and acidic residues" evidence="1">
    <location>
        <begin position="30"/>
        <end position="47"/>
    </location>
</feature>
<dbReference type="AlphaFoldDB" id="A0AB34KGH1"/>
<evidence type="ECO:0000313" key="3">
    <source>
        <dbReference type="Proteomes" id="UP000803884"/>
    </source>
</evidence>
<evidence type="ECO:0000256" key="1">
    <source>
        <dbReference type="SAM" id="MobiDB-lite"/>
    </source>
</evidence>
<keyword evidence="3" id="KW-1185">Reference proteome</keyword>
<dbReference type="Proteomes" id="UP000803884">
    <property type="component" value="Unassembled WGS sequence"/>
</dbReference>
<feature type="region of interest" description="Disordered" evidence="1">
    <location>
        <begin position="30"/>
        <end position="335"/>
    </location>
</feature>
<dbReference type="EMBL" id="JAAQHG020000031">
    <property type="protein sequence ID" value="KAL1583845.1"/>
    <property type="molecule type" value="Genomic_DNA"/>
</dbReference>
<gene>
    <name evidence="2" type="ORF">WHR41_07114</name>
</gene>
<feature type="compositionally biased region" description="Basic and acidic residues" evidence="1">
    <location>
        <begin position="121"/>
        <end position="157"/>
    </location>
</feature>
<feature type="compositionally biased region" description="Basic and acidic residues" evidence="1">
    <location>
        <begin position="95"/>
        <end position="110"/>
    </location>
</feature>
<accession>A0AB34KGH1</accession>
<feature type="compositionally biased region" description="Basic residues" evidence="1">
    <location>
        <begin position="111"/>
        <end position="120"/>
    </location>
</feature>
<feature type="compositionally biased region" description="Low complexity" evidence="1">
    <location>
        <begin position="177"/>
        <end position="199"/>
    </location>
</feature>
<comment type="caution">
    <text evidence="2">The sequence shown here is derived from an EMBL/GenBank/DDBJ whole genome shotgun (WGS) entry which is preliminary data.</text>
</comment>
<name>A0AB34KGH1_9PEZI</name>
<feature type="compositionally biased region" description="Basic and acidic residues" evidence="1">
    <location>
        <begin position="380"/>
        <end position="420"/>
    </location>
</feature>
<sequence length="420" mass="47287">MEKLVLRGIMYGADKIPDSWFDKVPGGFYKAKEQERRQEKHEKDERRRSRRERSRRRRHSDEYEDRRQRYDDDREEAERFSRAAERRSKHARSRSSYDGRNDYNPENDRRDRRHAGRRRTYHEDDDRYGYDDGYSHPESSKWNHAPDDQRRDSHNIADKGSPQFMDPQQAAIHNRNAAATAAASAGTAAATAQQSQRSTPSVTPAAPSYVPYAHIYGPSAGPSPAGRQPFSPPPASSIGSVQPNNMNQLSPPAPSTTSYDYPPSTGPYDPRNYQDPYNTQQPRNQDSPSHRSPSPSFESTTSPPPRRTRSERHPPHAKDRPRGKSLSRHLDLSQHGIGHSAVGAVAGGLVGSGIGKGRAPAAVGAAIGGLGANALGASQRRRDDRRSSEWARDPDMTARREARMRARRDSEYDMRDNRSE</sequence>
<feature type="compositionally biased region" description="Basic and acidic residues" evidence="1">
    <location>
        <begin position="59"/>
        <end position="86"/>
    </location>
</feature>
<feature type="compositionally biased region" description="Polar residues" evidence="1">
    <location>
        <begin position="237"/>
        <end position="259"/>
    </location>
</feature>
<feature type="region of interest" description="Disordered" evidence="1">
    <location>
        <begin position="371"/>
        <end position="420"/>
    </location>
</feature>